<dbReference type="STRING" id="471870.BACINT_00641"/>
<evidence type="ECO:0000256" key="1">
    <source>
        <dbReference type="SAM" id="Phobius"/>
    </source>
</evidence>
<evidence type="ECO:0000313" key="3">
    <source>
        <dbReference type="Proteomes" id="UP000004596"/>
    </source>
</evidence>
<dbReference type="EMBL" id="ABJL02000006">
    <property type="protein sequence ID" value="EDV07075.1"/>
    <property type="molecule type" value="Genomic_DNA"/>
</dbReference>
<dbReference type="AlphaFoldDB" id="B3C6V2"/>
<name>B3C6V2_9BACE</name>
<feature type="transmembrane region" description="Helical" evidence="1">
    <location>
        <begin position="20"/>
        <end position="37"/>
    </location>
</feature>
<accession>B3C6V2</accession>
<keyword evidence="1" id="KW-1133">Transmembrane helix</keyword>
<sequence length="45" mass="5231">MKVLSLSFSEANKEVQQNKILHNSITNIVVLISYIYHNMVRIDNL</sequence>
<evidence type="ECO:0000313" key="2">
    <source>
        <dbReference type="EMBL" id="EDV07075.1"/>
    </source>
</evidence>
<organism evidence="2 3">
    <name type="scientific">Bacteroides intestinalis DSM 17393</name>
    <dbReference type="NCBI Taxonomy" id="471870"/>
    <lineage>
        <taxon>Bacteria</taxon>
        <taxon>Pseudomonadati</taxon>
        <taxon>Bacteroidota</taxon>
        <taxon>Bacteroidia</taxon>
        <taxon>Bacteroidales</taxon>
        <taxon>Bacteroidaceae</taxon>
        <taxon>Bacteroides</taxon>
    </lineage>
</organism>
<reference evidence="2 3" key="1">
    <citation type="submission" date="2008-04" db="EMBL/GenBank/DDBJ databases">
        <title>Draft genome sequence of Bacteroides intestinalis (DSM 17393).</title>
        <authorList>
            <person name="Sudarsanam P."/>
            <person name="Ley R."/>
            <person name="Guruge J."/>
            <person name="Turnbaugh P.J."/>
            <person name="Mahowald M."/>
            <person name="Liep D."/>
            <person name="Gordon J."/>
        </authorList>
    </citation>
    <scope>NUCLEOTIDE SEQUENCE [LARGE SCALE GENOMIC DNA]</scope>
    <source>
        <strain evidence="2 3">DSM 17393</strain>
    </source>
</reference>
<keyword evidence="1" id="KW-0472">Membrane</keyword>
<gene>
    <name evidence="2" type="ORF">BACINT_00641</name>
</gene>
<reference evidence="2 3" key="2">
    <citation type="submission" date="2008-04" db="EMBL/GenBank/DDBJ databases">
        <authorList>
            <person name="Fulton L."/>
            <person name="Clifton S."/>
            <person name="Fulton B."/>
            <person name="Xu J."/>
            <person name="Minx P."/>
            <person name="Pepin K.H."/>
            <person name="Johnson M."/>
            <person name="Thiruvilangam P."/>
            <person name="Bhonagiri V."/>
            <person name="Nash W.E."/>
            <person name="Mardis E.R."/>
            <person name="Wilson R.K."/>
        </authorList>
    </citation>
    <scope>NUCLEOTIDE SEQUENCE [LARGE SCALE GENOMIC DNA]</scope>
    <source>
        <strain evidence="2 3">DSM 17393</strain>
    </source>
</reference>
<keyword evidence="1" id="KW-0812">Transmembrane</keyword>
<comment type="caution">
    <text evidence="2">The sequence shown here is derived from an EMBL/GenBank/DDBJ whole genome shotgun (WGS) entry which is preliminary data.</text>
</comment>
<proteinExistence type="predicted"/>
<dbReference type="Proteomes" id="UP000004596">
    <property type="component" value="Unassembled WGS sequence"/>
</dbReference>
<protein>
    <submittedName>
        <fullName evidence="2">Uncharacterized protein</fullName>
    </submittedName>
</protein>